<proteinExistence type="predicted"/>
<dbReference type="EMBL" id="LGRX02007438">
    <property type="protein sequence ID" value="KAK3275017.1"/>
    <property type="molecule type" value="Genomic_DNA"/>
</dbReference>
<reference evidence="2 3" key="1">
    <citation type="journal article" date="2015" name="Genome Biol. Evol.">
        <title>Comparative Genomics of a Bacterivorous Green Alga Reveals Evolutionary Causalities and Consequences of Phago-Mixotrophic Mode of Nutrition.</title>
        <authorList>
            <person name="Burns J.A."/>
            <person name="Paasch A."/>
            <person name="Narechania A."/>
            <person name="Kim E."/>
        </authorList>
    </citation>
    <scope>NUCLEOTIDE SEQUENCE [LARGE SCALE GENOMIC DNA]</scope>
    <source>
        <strain evidence="2 3">PLY_AMNH</strain>
    </source>
</reference>
<accession>A0AAE0GBE0</accession>
<feature type="region of interest" description="Disordered" evidence="1">
    <location>
        <begin position="1"/>
        <end position="23"/>
    </location>
</feature>
<protein>
    <submittedName>
        <fullName evidence="2">Uncharacterized protein</fullName>
    </submittedName>
</protein>
<evidence type="ECO:0000313" key="3">
    <source>
        <dbReference type="Proteomes" id="UP001190700"/>
    </source>
</evidence>
<sequence>PTTPADDFFNLPPPPPPPPYPRSNRWNDVVIAFVRYVDGATPTLTNAYDAKGKKALVLDHENPAYDETIALGEALSVSFREYGNFMFEATQGLSDHFGDDEVGPIILQEGPSFAGLKGGMAQSSEGEDEEMDEAASRDVEEAADGSQAPASSN</sequence>
<name>A0AAE0GBE0_9CHLO</name>
<feature type="region of interest" description="Disordered" evidence="1">
    <location>
        <begin position="114"/>
        <end position="153"/>
    </location>
</feature>
<comment type="caution">
    <text evidence="2">The sequence shown here is derived from an EMBL/GenBank/DDBJ whole genome shotgun (WGS) entry which is preliminary data.</text>
</comment>
<feature type="non-terminal residue" evidence="2">
    <location>
        <position position="1"/>
    </location>
</feature>
<feature type="compositionally biased region" description="Pro residues" evidence="1">
    <location>
        <begin position="11"/>
        <end position="21"/>
    </location>
</feature>
<dbReference type="Proteomes" id="UP001190700">
    <property type="component" value="Unassembled WGS sequence"/>
</dbReference>
<keyword evidence="3" id="KW-1185">Reference proteome</keyword>
<evidence type="ECO:0000313" key="2">
    <source>
        <dbReference type="EMBL" id="KAK3275017.1"/>
    </source>
</evidence>
<evidence type="ECO:0000256" key="1">
    <source>
        <dbReference type="SAM" id="MobiDB-lite"/>
    </source>
</evidence>
<organism evidence="2 3">
    <name type="scientific">Cymbomonas tetramitiformis</name>
    <dbReference type="NCBI Taxonomy" id="36881"/>
    <lineage>
        <taxon>Eukaryota</taxon>
        <taxon>Viridiplantae</taxon>
        <taxon>Chlorophyta</taxon>
        <taxon>Pyramimonadophyceae</taxon>
        <taxon>Pyramimonadales</taxon>
        <taxon>Pyramimonadaceae</taxon>
        <taxon>Cymbomonas</taxon>
    </lineage>
</organism>
<dbReference type="AlphaFoldDB" id="A0AAE0GBE0"/>
<gene>
    <name evidence="2" type="ORF">CYMTET_16837</name>
</gene>